<feature type="transmembrane region" description="Helical" evidence="2">
    <location>
        <begin position="321"/>
        <end position="341"/>
    </location>
</feature>
<dbReference type="Proteomes" id="UP000460272">
    <property type="component" value="Unassembled WGS sequence"/>
</dbReference>
<dbReference type="RefSeq" id="WP_145851862.1">
    <property type="nucleotide sequence ID" value="NZ_RPFW01000001.1"/>
</dbReference>
<feature type="transmembrane region" description="Helical" evidence="2">
    <location>
        <begin position="461"/>
        <end position="479"/>
    </location>
</feature>
<dbReference type="OrthoDB" id="139907at2"/>
<keyword evidence="2" id="KW-1133">Transmembrane helix</keyword>
<keyword evidence="2" id="KW-0812">Transmembrane</keyword>
<keyword evidence="2" id="KW-0472">Membrane</keyword>
<feature type="transmembrane region" description="Helical" evidence="2">
    <location>
        <begin position="66"/>
        <end position="82"/>
    </location>
</feature>
<dbReference type="AlphaFoldDB" id="A0A6P2C7W6"/>
<feature type="transmembrane region" description="Helical" evidence="2">
    <location>
        <begin position="298"/>
        <end position="314"/>
    </location>
</feature>
<organism evidence="3 4">
    <name type="scientific">Trebonia kvetii</name>
    <dbReference type="NCBI Taxonomy" id="2480626"/>
    <lineage>
        <taxon>Bacteria</taxon>
        <taxon>Bacillati</taxon>
        <taxon>Actinomycetota</taxon>
        <taxon>Actinomycetes</taxon>
        <taxon>Streptosporangiales</taxon>
        <taxon>Treboniaceae</taxon>
        <taxon>Trebonia</taxon>
    </lineage>
</organism>
<feature type="transmembrane region" description="Helical" evidence="2">
    <location>
        <begin position="89"/>
        <end position="110"/>
    </location>
</feature>
<reference evidence="3 4" key="1">
    <citation type="submission" date="2018-11" db="EMBL/GenBank/DDBJ databases">
        <title>Trebonia kvetii gen.nov., sp.nov., a novel acidophilic actinobacterium, and proposal of the new actinobacterial family Treboniaceae fam. nov.</title>
        <authorList>
            <person name="Rapoport D."/>
            <person name="Sagova-Mareckova M."/>
            <person name="Sedlacek I."/>
            <person name="Provaznik J."/>
            <person name="Kralova S."/>
            <person name="Pavlinic D."/>
            <person name="Benes V."/>
            <person name="Kopecky J."/>
        </authorList>
    </citation>
    <scope>NUCLEOTIDE SEQUENCE [LARGE SCALE GENOMIC DNA]</scope>
    <source>
        <strain evidence="3 4">15Tr583</strain>
    </source>
</reference>
<evidence type="ECO:0000313" key="4">
    <source>
        <dbReference type="Proteomes" id="UP000460272"/>
    </source>
</evidence>
<feature type="region of interest" description="Disordered" evidence="1">
    <location>
        <begin position="1"/>
        <end position="21"/>
    </location>
</feature>
<proteinExistence type="predicted"/>
<name>A0A6P2C7W6_9ACTN</name>
<feature type="transmembrane region" description="Helical" evidence="2">
    <location>
        <begin position="29"/>
        <end position="46"/>
    </location>
</feature>
<feature type="transmembrane region" description="Helical" evidence="2">
    <location>
        <begin position="407"/>
        <end position="426"/>
    </location>
</feature>
<feature type="transmembrane region" description="Helical" evidence="2">
    <location>
        <begin position="275"/>
        <end position="292"/>
    </location>
</feature>
<feature type="transmembrane region" description="Helical" evidence="2">
    <location>
        <begin position="432"/>
        <end position="449"/>
    </location>
</feature>
<evidence type="ECO:0000313" key="3">
    <source>
        <dbReference type="EMBL" id="TVZ07107.1"/>
    </source>
</evidence>
<evidence type="ECO:0008006" key="5">
    <source>
        <dbReference type="Google" id="ProtNLM"/>
    </source>
</evidence>
<gene>
    <name evidence="3" type="ORF">EAS64_07275</name>
</gene>
<sequence>MASTTRKPPPRPSALQGNEDRPAKQTGTLLGFAVCFVALAVGISGLKISNVVDIGSYGLIEALSPLYWLAIALLIISFAWNLRAERYRSLLLGTHLTILVFLVNGAPSIIEGDGRFQSAYLHTAFSNYIANTGTLLQSYDARFSWPSFFAGVAMLDKVAGVNSAEAFIRWWPVAINLLYLPPIYGIAKELLRSTPKAWLAAGLFPLTNWVGQDYFSPQALTYLLYLTFVFILVVPFRAHDRPAWRRLLRRTNKDFGPNRQTQSGRPPRPEPGRRRAAGGFYLGALVLLMAAMATGHQLTPIMAIITSVILVIAGRTQVRGMVMVGVLIAVGWVCYGAEPFWSGHISMIVGGVGNVGGNVNAGVAQRVTGSAAHGFILDIRLLTTAAVWGLAALGALVWRLRSRDRDWAVVVLLFLGAFTTIVGGNYGGEGVLRVYFFSLPGAICLIAALISKLPRFWHGQVALACFGLLLTPLFFFARWGNELYEMVRPDELTATNELYRIATPGSNFVSLTWGIEWEYVDLTTFSYNTLGVDTIGPQTLTQITAAIAGNPKGGYVIMTTGQQAFGSLVSGLPTNWGRTVDNMLTRSSNYKLVYQNRDAEIFQYIRHPTVKKSSARRLQRPR</sequence>
<comment type="caution">
    <text evidence="3">The sequence shown here is derived from an EMBL/GenBank/DDBJ whole genome shotgun (WGS) entry which is preliminary data.</text>
</comment>
<feature type="region of interest" description="Disordered" evidence="1">
    <location>
        <begin position="253"/>
        <end position="274"/>
    </location>
</feature>
<evidence type="ECO:0000256" key="2">
    <source>
        <dbReference type="SAM" id="Phobius"/>
    </source>
</evidence>
<evidence type="ECO:0000256" key="1">
    <source>
        <dbReference type="SAM" id="MobiDB-lite"/>
    </source>
</evidence>
<feature type="transmembrane region" description="Helical" evidence="2">
    <location>
        <begin position="379"/>
        <end position="400"/>
    </location>
</feature>
<keyword evidence="4" id="KW-1185">Reference proteome</keyword>
<feature type="transmembrane region" description="Helical" evidence="2">
    <location>
        <begin position="219"/>
        <end position="238"/>
    </location>
</feature>
<protein>
    <recommendedName>
        <fullName evidence="5">Glycosyltransferase RgtA/B/C/D-like domain-containing protein</fullName>
    </recommendedName>
</protein>
<accession>A0A6P2C7W6</accession>
<dbReference type="EMBL" id="RPFW01000001">
    <property type="protein sequence ID" value="TVZ07107.1"/>
    <property type="molecule type" value="Genomic_DNA"/>
</dbReference>